<keyword evidence="3" id="KW-1185">Reference proteome</keyword>
<feature type="transmembrane region" description="Helical" evidence="1">
    <location>
        <begin position="39"/>
        <end position="56"/>
    </location>
</feature>
<gene>
    <name evidence="2" type="ORF">E2C01_012008</name>
</gene>
<dbReference type="Proteomes" id="UP000324222">
    <property type="component" value="Unassembled WGS sequence"/>
</dbReference>
<comment type="caution">
    <text evidence="2">The sequence shown here is derived from an EMBL/GenBank/DDBJ whole genome shotgun (WGS) entry which is preliminary data.</text>
</comment>
<evidence type="ECO:0000313" key="2">
    <source>
        <dbReference type="EMBL" id="MPC19100.1"/>
    </source>
</evidence>
<protein>
    <submittedName>
        <fullName evidence="2">Uncharacterized protein</fullName>
    </submittedName>
</protein>
<keyword evidence="1" id="KW-0472">Membrane</keyword>
<accession>A0A5B7DCP4</accession>
<proteinExistence type="predicted"/>
<reference evidence="2 3" key="1">
    <citation type="submission" date="2019-05" db="EMBL/GenBank/DDBJ databases">
        <title>Another draft genome of Portunus trituberculatus and its Hox gene families provides insights of decapod evolution.</title>
        <authorList>
            <person name="Jeong J.-H."/>
            <person name="Song I."/>
            <person name="Kim S."/>
            <person name="Choi T."/>
            <person name="Kim D."/>
            <person name="Ryu S."/>
            <person name="Kim W."/>
        </authorList>
    </citation>
    <scope>NUCLEOTIDE SEQUENCE [LARGE SCALE GENOMIC DNA]</scope>
    <source>
        <tissue evidence="2">Muscle</tissue>
    </source>
</reference>
<keyword evidence="1" id="KW-1133">Transmembrane helix</keyword>
<evidence type="ECO:0000313" key="3">
    <source>
        <dbReference type="Proteomes" id="UP000324222"/>
    </source>
</evidence>
<keyword evidence="1" id="KW-0812">Transmembrane</keyword>
<evidence type="ECO:0000256" key="1">
    <source>
        <dbReference type="SAM" id="Phobius"/>
    </source>
</evidence>
<dbReference type="AlphaFoldDB" id="A0A5B7DCP4"/>
<dbReference type="EMBL" id="VSRR010000739">
    <property type="protein sequence ID" value="MPC19100.1"/>
    <property type="molecule type" value="Genomic_DNA"/>
</dbReference>
<sequence>MVLTCAGPGATVHLRGIETRVAGVSDFVVEKEAIRTKLFRSYTISAFVVLVTLFVVRKVLHTFWRAGLTQNCEGRHKLQYSNT</sequence>
<name>A0A5B7DCP4_PORTR</name>
<organism evidence="2 3">
    <name type="scientific">Portunus trituberculatus</name>
    <name type="common">Swimming crab</name>
    <name type="synonym">Neptunus trituberculatus</name>
    <dbReference type="NCBI Taxonomy" id="210409"/>
    <lineage>
        <taxon>Eukaryota</taxon>
        <taxon>Metazoa</taxon>
        <taxon>Ecdysozoa</taxon>
        <taxon>Arthropoda</taxon>
        <taxon>Crustacea</taxon>
        <taxon>Multicrustacea</taxon>
        <taxon>Malacostraca</taxon>
        <taxon>Eumalacostraca</taxon>
        <taxon>Eucarida</taxon>
        <taxon>Decapoda</taxon>
        <taxon>Pleocyemata</taxon>
        <taxon>Brachyura</taxon>
        <taxon>Eubrachyura</taxon>
        <taxon>Portunoidea</taxon>
        <taxon>Portunidae</taxon>
        <taxon>Portuninae</taxon>
        <taxon>Portunus</taxon>
    </lineage>
</organism>